<dbReference type="Proteomes" id="UP000003323">
    <property type="component" value="Unassembled WGS sequence"/>
</dbReference>
<keyword evidence="1" id="KW-1133">Transmembrane helix</keyword>
<evidence type="ECO:0000256" key="1">
    <source>
        <dbReference type="SAM" id="Phobius"/>
    </source>
</evidence>
<sequence length="813" mass="88428">MVCDIGERLVMQQEDFDGDVPIVRYELSFPKQKLLLGFNEGSSAKDKSSDTSASQAYSGITEQLSESIKWESHVDAADKIDYIVAVSSGVITGLIDSFFTGEFSFDHANEWGTDKVNRIVMKTARAEGYEGDSLKGAIKKLEDNHKLAADGNTSSFGGGKQHHFRDFTHHFGIGGLAMSIFTQFTGLSVGTDTAGNLIVVPIHESDRQYLGKNFHEKIVFGTIGWFFHMVSDMAGSSGAIGSGTGIPGPLLSFMKELSTLPFFKNSENGGTGFRLWLSRLFNGTLLADHDADGRIVKGTERRFNLRMEIGMFGELGRQTMPVLVNQCIVRGFYLCRRLSMEIADLDVRGIGDLNHIAPEDILPWNTPAMHRMITVSSGVFTAVDVADAAVRAMRSKDPVQFLLRINYIGIATFVVACVVDARTTLANGRLKDGERPEDAYEHELSDLGCLKLDFQKARILHSLMRQIVLYDIDCEKHDKRTAKKRMWLDEWSGKIAETVGLIWTADTGYFMDDESLYTEIKMLRKDGDDAWLWLVAMELIRFKPYIFLHGDNDKNYKGLKLCSNYINKVFCSQQEAISAKSLQKLNKTVNNTSDMLNGATTKRVAGLAGTAIIAVVTAGTAFYLAPSIAPVLAAALGAETASLSGAALTSASLAFLGGGAIAAGGAGMAGGTMLIAGGGALLGAAGGSGLSAASSMALAMNGSYVLEECAKLVGFCKEVLINRYDDFASVNGINTTLSMRIVELEARIESIKRNISDDAAFEEEEKIEDDELTPKKMLKVLNRSLKYMKRGNAELSKALKAAGERNKQARLGA</sequence>
<feature type="transmembrane region" description="Helical" evidence="1">
    <location>
        <begin position="401"/>
        <end position="421"/>
    </location>
</feature>
<keyword evidence="1" id="KW-0812">Transmembrane</keyword>
<accession>E0Q5T7</accession>
<evidence type="ECO:0000313" key="3">
    <source>
        <dbReference type="Proteomes" id="UP000003323"/>
    </source>
</evidence>
<comment type="caution">
    <text evidence="2">The sequence shown here is derived from an EMBL/GenBank/DDBJ whole genome shotgun (WGS) entry which is preliminary data.</text>
</comment>
<feature type="transmembrane region" description="Helical" evidence="1">
    <location>
        <begin position="673"/>
        <end position="700"/>
    </location>
</feature>
<keyword evidence="1" id="KW-0472">Membrane</keyword>
<evidence type="ECO:0000313" key="2">
    <source>
        <dbReference type="EMBL" id="EFM42011.1"/>
    </source>
</evidence>
<dbReference type="HOGENOM" id="CLU_354457_0_0_11"/>
<feature type="transmembrane region" description="Helical" evidence="1">
    <location>
        <begin position="604"/>
        <end position="625"/>
    </location>
</feature>
<proteinExistence type="predicted"/>
<feature type="transmembrane region" description="Helical" evidence="1">
    <location>
        <begin position="645"/>
        <end position="666"/>
    </location>
</feature>
<protein>
    <submittedName>
        <fullName evidence="2">Uncharacterized protein</fullName>
    </submittedName>
</protein>
<dbReference type="EMBL" id="AEEQ01000007">
    <property type="protein sequence ID" value="EFM42011.1"/>
    <property type="molecule type" value="Genomic_DNA"/>
</dbReference>
<organism evidence="2 3">
    <name type="scientific">Bifidobacterium dentium ATCC 27679</name>
    <dbReference type="NCBI Taxonomy" id="871562"/>
    <lineage>
        <taxon>Bacteria</taxon>
        <taxon>Bacillati</taxon>
        <taxon>Actinomycetota</taxon>
        <taxon>Actinomycetes</taxon>
        <taxon>Bifidobacteriales</taxon>
        <taxon>Bifidobacteriaceae</taxon>
        <taxon>Bifidobacterium</taxon>
    </lineage>
</organism>
<name>E0Q5T7_9BIFI</name>
<reference evidence="2 3" key="1">
    <citation type="submission" date="2010-08" db="EMBL/GenBank/DDBJ databases">
        <authorList>
            <person name="Muzny D."/>
            <person name="Qin X."/>
            <person name="Deng J."/>
            <person name="Jiang H."/>
            <person name="Liu Y."/>
            <person name="Qu J."/>
            <person name="Song X.-Z."/>
            <person name="Zhang L."/>
            <person name="Thornton R."/>
            <person name="Coyle M."/>
            <person name="Francisco L."/>
            <person name="Jackson L."/>
            <person name="Javaid M."/>
            <person name="Korchina V."/>
            <person name="Kovar C."/>
            <person name="Mata R."/>
            <person name="Mathew T."/>
            <person name="Ngo R."/>
            <person name="Nguyen L."/>
            <person name="Nguyen N."/>
            <person name="Okwuonu G."/>
            <person name="Ongeri F."/>
            <person name="Pham C."/>
            <person name="Simmons D."/>
            <person name="Wilczek-Boney K."/>
            <person name="Hale W."/>
            <person name="Jakkamsetti A."/>
            <person name="Pham P."/>
            <person name="Ruth R."/>
            <person name="San Lucas F."/>
            <person name="Warren J."/>
            <person name="Zhang J."/>
            <person name="Zhao Z."/>
            <person name="Zhou C."/>
            <person name="Zhu D."/>
            <person name="Lee S."/>
            <person name="Bess C."/>
            <person name="Blankenburg K."/>
            <person name="Forbes L."/>
            <person name="Fu Q."/>
            <person name="Gubbala S."/>
            <person name="Hirani K."/>
            <person name="Jayaseelan J.C."/>
            <person name="Lara F."/>
            <person name="Munidasa M."/>
            <person name="Palculict T."/>
            <person name="Patil S."/>
            <person name="Pu L.-L."/>
            <person name="Saada N."/>
            <person name="Tang L."/>
            <person name="Weissenberger G."/>
            <person name="Zhu Y."/>
            <person name="Hemphill L."/>
            <person name="Shang Y."/>
            <person name="Youmans B."/>
            <person name="Ayvaz T."/>
            <person name="Ross M."/>
            <person name="Santibanez J."/>
            <person name="Aqrawi P."/>
            <person name="Gross S."/>
            <person name="Joshi V."/>
            <person name="Fowler G."/>
            <person name="Nazareth L."/>
            <person name="Reid J."/>
            <person name="Worley K."/>
            <person name="Petrosino J."/>
            <person name="Highlander S."/>
            <person name="Gibbs R."/>
        </authorList>
    </citation>
    <scope>NUCLEOTIDE SEQUENCE [LARGE SCALE GENOMIC DNA]</scope>
    <source>
        <strain evidence="2 3">ATCC 27679</strain>
    </source>
</reference>
<gene>
    <name evidence="2" type="ORF">HMPREF0168_0494</name>
</gene>
<dbReference type="AlphaFoldDB" id="E0Q5T7"/>